<dbReference type="RefSeq" id="WP_380235046.1">
    <property type="nucleotide sequence ID" value="NZ_BAAAVH010000009.1"/>
</dbReference>
<comment type="caution">
    <text evidence="3">The sequence shown here is derived from an EMBL/GenBank/DDBJ whole genome shotgun (WGS) entry which is preliminary data.</text>
</comment>
<feature type="domain" description="Tn3 transposase DDE" evidence="2">
    <location>
        <begin position="13"/>
        <end position="200"/>
    </location>
</feature>
<gene>
    <name evidence="3" type="ORF">ACFP0N_16575</name>
</gene>
<feature type="region of interest" description="Disordered" evidence="1">
    <location>
        <begin position="203"/>
        <end position="239"/>
    </location>
</feature>
<accession>A0ABW1EZU4</accession>
<evidence type="ECO:0000313" key="4">
    <source>
        <dbReference type="Proteomes" id="UP001596067"/>
    </source>
</evidence>
<evidence type="ECO:0000259" key="2">
    <source>
        <dbReference type="Pfam" id="PF01526"/>
    </source>
</evidence>
<organism evidence="3 4">
    <name type="scientific">Kitasatospora aburaviensis</name>
    <dbReference type="NCBI Taxonomy" id="67265"/>
    <lineage>
        <taxon>Bacteria</taxon>
        <taxon>Bacillati</taxon>
        <taxon>Actinomycetota</taxon>
        <taxon>Actinomycetes</taxon>
        <taxon>Kitasatosporales</taxon>
        <taxon>Streptomycetaceae</taxon>
        <taxon>Kitasatospora</taxon>
    </lineage>
</organism>
<reference evidence="4" key="1">
    <citation type="journal article" date="2019" name="Int. J. Syst. Evol. Microbiol.">
        <title>The Global Catalogue of Microorganisms (GCM) 10K type strain sequencing project: providing services to taxonomists for standard genome sequencing and annotation.</title>
        <authorList>
            <consortium name="The Broad Institute Genomics Platform"/>
            <consortium name="The Broad Institute Genome Sequencing Center for Infectious Disease"/>
            <person name="Wu L."/>
            <person name="Ma J."/>
        </authorList>
    </citation>
    <scope>NUCLEOTIDE SEQUENCE [LARGE SCALE GENOMIC DNA]</scope>
    <source>
        <strain evidence="4">CGMCC 4.1469</strain>
    </source>
</reference>
<dbReference type="Proteomes" id="UP001596067">
    <property type="component" value="Unassembled WGS sequence"/>
</dbReference>
<dbReference type="EMBL" id="JBHSOD010000018">
    <property type="protein sequence ID" value="MFC5886581.1"/>
    <property type="molecule type" value="Genomic_DNA"/>
</dbReference>
<evidence type="ECO:0000256" key="1">
    <source>
        <dbReference type="SAM" id="MobiDB-lite"/>
    </source>
</evidence>
<sequence>MAREFRPLAAQESRNPRASGRGVLVYWHVERGSVVVHSQTLRASAPEVAAMVEGAIRHDTTMSVEGNYVDSHGQSEIGFGVTRLLNVDLLPSIEQINRVKLYRPAAGEPGAYPNLAAAMTRPIRWEVIAAKWDQVIKYATAIRTGTASTEAILSRFTRAASHPAYQAMLEIGRAQKTIFVARYLRDRALQRDIEEGLNVVSGTKSRIPTTSQHREDTSPYHDAHHHPFDDRATTAEILS</sequence>
<dbReference type="Pfam" id="PF01526">
    <property type="entry name" value="DDE_Tnp_Tn3"/>
    <property type="match status" value="1"/>
</dbReference>
<name>A0ABW1EZU4_9ACTN</name>
<proteinExistence type="predicted"/>
<feature type="compositionally biased region" description="Basic and acidic residues" evidence="1">
    <location>
        <begin position="212"/>
        <end position="233"/>
    </location>
</feature>
<keyword evidence="4" id="KW-1185">Reference proteome</keyword>
<protein>
    <submittedName>
        <fullName evidence="3">Tn3 family transposase</fullName>
    </submittedName>
</protein>
<dbReference type="InterPro" id="IPR002513">
    <property type="entry name" value="Tn3_Tnp_DDE_dom"/>
</dbReference>
<evidence type="ECO:0000313" key="3">
    <source>
        <dbReference type="EMBL" id="MFC5886581.1"/>
    </source>
</evidence>